<evidence type="ECO:0000256" key="2">
    <source>
        <dbReference type="SAM" id="Phobius"/>
    </source>
</evidence>
<keyword evidence="2" id="KW-0812">Transmembrane</keyword>
<feature type="signal peptide" evidence="3">
    <location>
        <begin position="1"/>
        <end position="24"/>
    </location>
</feature>
<dbReference type="Proteomes" id="UP001164746">
    <property type="component" value="Chromosome 16"/>
</dbReference>
<dbReference type="PROSITE" id="PS50835">
    <property type="entry name" value="IG_LIKE"/>
    <property type="match status" value="1"/>
</dbReference>
<keyword evidence="6" id="KW-1185">Reference proteome</keyword>
<proteinExistence type="predicted"/>
<gene>
    <name evidence="5" type="ORF">MAR_002700</name>
</gene>
<dbReference type="InterPro" id="IPR007110">
    <property type="entry name" value="Ig-like_dom"/>
</dbReference>
<evidence type="ECO:0000259" key="4">
    <source>
        <dbReference type="PROSITE" id="PS50835"/>
    </source>
</evidence>
<sequence length="458" mass="50335">MAPCWHFINLAFIYLFYLLHVVKGLEARKPTLSATALAADHTITLTCNIYGETSRSVGWYRNQGPKTISIGYVNNRCETSPPELPFSAKCLCLNITVFSCMLTVEPVNYKDEWRCSVADKGLALYSTGTKIKGSNNSRTEKDSPSAALWSERRSDDVNQPVNNQETTLRTETEAFDNMAGDTDRVDTGDTDSVDTGDTDSVDTGDTDSVDTGDTDSVSTGDTDIASFNHSSNVSLHYSSNGTEHSTHEDPAKYSIDGSYMTIIIASSCGGALLLATVGLLICCLKRRKRTTGNQAENAWIANGDRSRQHTNILQRVYSNNTEALCPNAERPWLGYGKRDTKNANATEDPLYLHATHEPAIAQKDLCYFHPTHQPAKAEGDLCFIHPTHQPANAQNDLCYFHPTHQPANAQEDPYRFRSPDEMLKPKRAIVPSEGEYAVPDTELCTIDIGGSSSGRGDQ</sequence>
<accession>A0ABY7G5D3</accession>
<feature type="compositionally biased region" description="Acidic residues" evidence="1">
    <location>
        <begin position="188"/>
        <end position="213"/>
    </location>
</feature>
<protein>
    <recommendedName>
        <fullName evidence="4">Ig-like domain-containing protein</fullName>
    </recommendedName>
</protein>
<feature type="compositionally biased region" description="Low complexity" evidence="1">
    <location>
        <begin position="214"/>
        <end position="223"/>
    </location>
</feature>
<dbReference type="EMBL" id="CP111027">
    <property type="protein sequence ID" value="WAR29132.1"/>
    <property type="molecule type" value="Genomic_DNA"/>
</dbReference>
<name>A0ABY7G5D3_MYAAR</name>
<feature type="chain" id="PRO_5047076758" description="Ig-like domain-containing protein" evidence="3">
    <location>
        <begin position="25"/>
        <end position="458"/>
    </location>
</feature>
<reference evidence="5" key="1">
    <citation type="submission" date="2022-11" db="EMBL/GenBank/DDBJ databases">
        <title>Centuries of genome instability and evolution in soft-shell clam transmissible cancer (bioRxiv).</title>
        <authorList>
            <person name="Hart S.F.M."/>
            <person name="Yonemitsu M.A."/>
            <person name="Giersch R.M."/>
            <person name="Beal B.F."/>
            <person name="Arriagada G."/>
            <person name="Davis B.W."/>
            <person name="Ostrander E.A."/>
            <person name="Goff S.P."/>
            <person name="Metzger M.J."/>
        </authorList>
    </citation>
    <scope>NUCLEOTIDE SEQUENCE</scope>
    <source>
        <strain evidence="5">MELC-2E11</strain>
        <tissue evidence="5">Siphon/mantle</tissue>
    </source>
</reference>
<feature type="region of interest" description="Disordered" evidence="1">
    <location>
        <begin position="129"/>
        <end position="225"/>
    </location>
</feature>
<evidence type="ECO:0000256" key="3">
    <source>
        <dbReference type="SAM" id="SignalP"/>
    </source>
</evidence>
<feature type="domain" description="Ig-like" evidence="4">
    <location>
        <begin position="30"/>
        <end position="132"/>
    </location>
</feature>
<evidence type="ECO:0000256" key="1">
    <source>
        <dbReference type="SAM" id="MobiDB-lite"/>
    </source>
</evidence>
<evidence type="ECO:0000313" key="5">
    <source>
        <dbReference type="EMBL" id="WAR29132.1"/>
    </source>
</evidence>
<organism evidence="5 6">
    <name type="scientific">Mya arenaria</name>
    <name type="common">Soft-shell clam</name>
    <dbReference type="NCBI Taxonomy" id="6604"/>
    <lineage>
        <taxon>Eukaryota</taxon>
        <taxon>Metazoa</taxon>
        <taxon>Spiralia</taxon>
        <taxon>Lophotrochozoa</taxon>
        <taxon>Mollusca</taxon>
        <taxon>Bivalvia</taxon>
        <taxon>Autobranchia</taxon>
        <taxon>Heteroconchia</taxon>
        <taxon>Euheterodonta</taxon>
        <taxon>Imparidentia</taxon>
        <taxon>Neoheterodontei</taxon>
        <taxon>Myida</taxon>
        <taxon>Myoidea</taxon>
        <taxon>Myidae</taxon>
        <taxon>Mya</taxon>
    </lineage>
</organism>
<evidence type="ECO:0000313" key="6">
    <source>
        <dbReference type="Proteomes" id="UP001164746"/>
    </source>
</evidence>
<keyword evidence="3" id="KW-0732">Signal</keyword>
<keyword evidence="2" id="KW-1133">Transmembrane helix</keyword>
<keyword evidence="2" id="KW-0472">Membrane</keyword>
<feature type="transmembrane region" description="Helical" evidence="2">
    <location>
        <begin position="259"/>
        <end position="284"/>
    </location>
</feature>
<feature type="compositionally biased region" description="Polar residues" evidence="1">
    <location>
        <begin position="157"/>
        <end position="169"/>
    </location>
</feature>